<evidence type="ECO:0000313" key="3">
    <source>
        <dbReference type="EMBL" id="MFC4823585.1"/>
    </source>
</evidence>
<dbReference type="InterPro" id="IPR001296">
    <property type="entry name" value="Glyco_trans_1"/>
</dbReference>
<reference evidence="3 4" key="1">
    <citation type="journal article" date="2019" name="Int. J. Syst. Evol. Microbiol.">
        <title>The Global Catalogue of Microorganisms (GCM) 10K type strain sequencing project: providing services to taxonomists for standard genome sequencing and annotation.</title>
        <authorList>
            <consortium name="The Broad Institute Genomics Platform"/>
            <consortium name="The Broad Institute Genome Sequencing Center for Infectious Disease"/>
            <person name="Wu L."/>
            <person name="Ma J."/>
        </authorList>
    </citation>
    <scope>NUCLEOTIDE SEQUENCE [LARGE SCALE GENOMIC DNA]</scope>
    <source>
        <strain evidence="3 4">XZYJ18</strain>
    </source>
</reference>
<dbReference type="CDD" id="cd03801">
    <property type="entry name" value="GT4_PimA-like"/>
    <property type="match status" value="1"/>
</dbReference>
<keyword evidence="3" id="KW-0808">Transferase</keyword>
<dbReference type="EMBL" id="JBHSHT010000001">
    <property type="protein sequence ID" value="MFC4823585.1"/>
    <property type="molecule type" value="Genomic_DNA"/>
</dbReference>
<dbReference type="SUPFAM" id="SSF53756">
    <property type="entry name" value="UDP-Glycosyltransferase/glycogen phosphorylase"/>
    <property type="match status" value="1"/>
</dbReference>
<evidence type="ECO:0000313" key="4">
    <source>
        <dbReference type="Proteomes" id="UP001595945"/>
    </source>
</evidence>
<accession>A0ABD5PZB6</accession>
<protein>
    <submittedName>
        <fullName evidence="3">Glycosyltransferase family 4 protein</fullName>
        <ecNumber evidence="3">2.4.-.-</ecNumber>
    </submittedName>
</protein>
<dbReference type="Proteomes" id="UP001595945">
    <property type="component" value="Unassembled WGS sequence"/>
</dbReference>
<keyword evidence="3" id="KW-0328">Glycosyltransferase</keyword>
<comment type="caution">
    <text evidence="3">The sequence shown here is derived from an EMBL/GenBank/DDBJ whole genome shotgun (WGS) entry which is preliminary data.</text>
</comment>
<feature type="domain" description="Glycosyl transferase family 1" evidence="1">
    <location>
        <begin position="157"/>
        <end position="313"/>
    </location>
</feature>
<name>A0ABD5PZB6_9EURY</name>
<dbReference type="InterPro" id="IPR028098">
    <property type="entry name" value="Glyco_trans_4-like_N"/>
</dbReference>
<dbReference type="InterPro" id="IPR050194">
    <property type="entry name" value="Glycosyltransferase_grp1"/>
</dbReference>
<dbReference type="Gene3D" id="3.40.50.2000">
    <property type="entry name" value="Glycogen Phosphorylase B"/>
    <property type="match status" value="2"/>
</dbReference>
<gene>
    <name evidence="3" type="ORF">ACFO9K_04865</name>
</gene>
<evidence type="ECO:0000259" key="1">
    <source>
        <dbReference type="Pfam" id="PF00534"/>
    </source>
</evidence>
<dbReference type="Pfam" id="PF00534">
    <property type="entry name" value="Glycos_transf_1"/>
    <property type="match status" value="1"/>
</dbReference>
<organism evidence="3 4">
    <name type="scientific">Halorussus aquaticus</name>
    <dbReference type="NCBI Taxonomy" id="2953748"/>
    <lineage>
        <taxon>Archaea</taxon>
        <taxon>Methanobacteriati</taxon>
        <taxon>Methanobacteriota</taxon>
        <taxon>Stenosarchaea group</taxon>
        <taxon>Halobacteria</taxon>
        <taxon>Halobacteriales</taxon>
        <taxon>Haladaptataceae</taxon>
        <taxon>Halorussus</taxon>
    </lineage>
</organism>
<dbReference type="PANTHER" id="PTHR45947:SF3">
    <property type="entry name" value="SULFOQUINOVOSYL TRANSFERASE SQD2"/>
    <property type="match status" value="1"/>
</dbReference>
<keyword evidence="4" id="KW-1185">Reference proteome</keyword>
<feature type="domain" description="Glycosyltransferase subfamily 4-like N-terminal" evidence="2">
    <location>
        <begin position="42"/>
        <end position="138"/>
    </location>
</feature>
<dbReference type="GO" id="GO:0016757">
    <property type="term" value="F:glycosyltransferase activity"/>
    <property type="evidence" value="ECO:0007669"/>
    <property type="project" value="UniProtKB-KW"/>
</dbReference>
<dbReference type="GeneID" id="73045359"/>
<dbReference type="AlphaFoldDB" id="A0ABD5PZB6"/>
<dbReference type="PANTHER" id="PTHR45947">
    <property type="entry name" value="SULFOQUINOVOSYL TRANSFERASE SQD2"/>
    <property type="match status" value="1"/>
</dbReference>
<proteinExistence type="predicted"/>
<sequence>MKVSHYFEWEKYITGGHVQSVDNQRKIMDRRGIEYTTEPTLDADLLHLNNMGPKSLYYAKRARRADVPVLVHTHQTAADFRESFAFSNALSRPMKPYLRYAYSQADHLVCPSDHNRAVVEEYADAPKTVISNGFDPDKVAGADDEDLREEYLDRYDLDPPVVFNVGHVIKRKGLEAFVETAREMPDLDFVWFGYLNPAGGELDRLLKSRDTKRLVENSPDNCQFTGYVEDIRGAFAAGDVFFWPSKNENEGIALLEAMSCGKPLLIRDIPTYDWLEDDTHCLKSSGAVGDFASKLDRLRDPDLRERLGARAAEKSREFELDAVGEDLVALYRKLT</sequence>
<dbReference type="EC" id="2.4.-.-" evidence="3"/>
<dbReference type="Pfam" id="PF13439">
    <property type="entry name" value="Glyco_transf_4"/>
    <property type="match status" value="1"/>
</dbReference>
<evidence type="ECO:0000259" key="2">
    <source>
        <dbReference type="Pfam" id="PF13439"/>
    </source>
</evidence>
<dbReference type="RefSeq" id="WP_254266949.1">
    <property type="nucleotide sequence ID" value="NZ_CP100400.1"/>
</dbReference>